<accession>A0ABQ8U5J7</accession>
<evidence type="ECO:0000313" key="2">
    <source>
        <dbReference type="Proteomes" id="UP001141327"/>
    </source>
</evidence>
<dbReference type="Proteomes" id="UP001141327">
    <property type="component" value="Unassembled WGS sequence"/>
</dbReference>
<protein>
    <submittedName>
        <fullName evidence="1">Uncharacterized protein</fullName>
    </submittedName>
</protein>
<comment type="caution">
    <text evidence="1">The sequence shown here is derived from an EMBL/GenBank/DDBJ whole genome shotgun (WGS) entry which is preliminary data.</text>
</comment>
<proteinExistence type="predicted"/>
<gene>
    <name evidence="1" type="ORF">PAPYR_10638</name>
</gene>
<name>A0ABQ8U5J7_9EUKA</name>
<organism evidence="1 2">
    <name type="scientific">Paratrimastix pyriformis</name>
    <dbReference type="NCBI Taxonomy" id="342808"/>
    <lineage>
        <taxon>Eukaryota</taxon>
        <taxon>Metamonada</taxon>
        <taxon>Preaxostyla</taxon>
        <taxon>Paratrimastigidae</taxon>
        <taxon>Paratrimastix</taxon>
    </lineage>
</organism>
<dbReference type="EMBL" id="JAPMOS010000144">
    <property type="protein sequence ID" value="KAJ4454618.1"/>
    <property type="molecule type" value="Genomic_DNA"/>
</dbReference>
<reference evidence="1" key="1">
    <citation type="journal article" date="2022" name="bioRxiv">
        <title>Genomics of Preaxostyla Flagellates Illuminates Evolutionary Transitions and the Path Towards Mitochondrial Loss.</title>
        <authorList>
            <person name="Novak L.V.F."/>
            <person name="Treitli S.C."/>
            <person name="Pyrih J."/>
            <person name="Halakuc P."/>
            <person name="Pipaliya S.V."/>
            <person name="Vacek V."/>
            <person name="Brzon O."/>
            <person name="Soukal P."/>
            <person name="Eme L."/>
            <person name="Dacks J.B."/>
            <person name="Karnkowska A."/>
            <person name="Elias M."/>
            <person name="Hampl V."/>
        </authorList>
    </citation>
    <scope>NUCLEOTIDE SEQUENCE</scope>
    <source>
        <strain evidence="1">RCP-MX</strain>
    </source>
</reference>
<evidence type="ECO:0000313" key="1">
    <source>
        <dbReference type="EMBL" id="KAJ4454618.1"/>
    </source>
</evidence>
<keyword evidence="2" id="KW-1185">Reference proteome</keyword>
<sequence length="248" mass="27095">MSDLWQTFRPHLATRAKALVIYNWNLFFPDHPPQFDTRPVGGGFVSVLSIPPLDPITNNAPHLLQGSGPSKKDAEVETSLAALAYFSKERPRSGDSAIVFECPLGFTLGLPAAVREFLEQFVPPEEKVEREQDHRGARLGVHCMACTTVIEATFRKKRNPNTDQLVLDLVPLGAVGGGDPGKPIMDPELRCSECGAVVARNDGLGLFADPEATFMEESTMDDVQPVRMSVEAYLARTPAMPPAGGRRR</sequence>